<dbReference type="OrthoDB" id="428577at2759"/>
<name>A0A835YW29_9STRA</name>
<organism evidence="3 4">
    <name type="scientific">Tribonema minus</name>
    <dbReference type="NCBI Taxonomy" id="303371"/>
    <lineage>
        <taxon>Eukaryota</taxon>
        <taxon>Sar</taxon>
        <taxon>Stramenopiles</taxon>
        <taxon>Ochrophyta</taxon>
        <taxon>PX clade</taxon>
        <taxon>Xanthophyceae</taxon>
        <taxon>Tribonematales</taxon>
        <taxon>Tribonemataceae</taxon>
        <taxon>Tribonema</taxon>
    </lineage>
</organism>
<gene>
    <name evidence="3" type="ORF">JKP88DRAFT_165313</name>
</gene>
<keyword evidence="1" id="KW-0479">Metal-binding</keyword>
<keyword evidence="1" id="KW-0863">Zinc-finger</keyword>
<keyword evidence="4" id="KW-1185">Reference proteome</keyword>
<proteinExistence type="predicted"/>
<protein>
    <recommendedName>
        <fullName evidence="2">RING-type domain-containing protein</fullName>
    </recommendedName>
</protein>
<keyword evidence="1" id="KW-0862">Zinc</keyword>
<dbReference type="PROSITE" id="PS50089">
    <property type="entry name" value="ZF_RING_2"/>
    <property type="match status" value="1"/>
</dbReference>
<dbReference type="Gene3D" id="3.30.40.10">
    <property type="entry name" value="Zinc/RING finger domain, C3HC4 (zinc finger)"/>
    <property type="match status" value="1"/>
</dbReference>
<feature type="domain" description="RING-type" evidence="2">
    <location>
        <begin position="102"/>
        <end position="151"/>
    </location>
</feature>
<evidence type="ECO:0000313" key="4">
    <source>
        <dbReference type="Proteomes" id="UP000664859"/>
    </source>
</evidence>
<evidence type="ECO:0000313" key="3">
    <source>
        <dbReference type="EMBL" id="KAG5181753.1"/>
    </source>
</evidence>
<dbReference type="EMBL" id="JAFCMP010000301">
    <property type="protein sequence ID" value="KAG5181753.1"/>
    <property type="molecule type" value="Genomic_DNA"/>
</dbReference>
<dbReference type="InterPro" id="IPR013083">
    <property type="entry name" value="Znf_RING/FYVE/PHD"/>
</dbReference>
<dbReference type="AlphaFoldDB" id="A0A835YW29"/>
<reference evidence="3" key="1">
    <citation type="submission" date="2021-02" db="EMBL/GenBank/DDBJ databases">
        <title>First Annotated Genome of the Yellow-green Alga Tribonema minus.</title>
        <authorList>
            <person name="Mahan K.M."/>
        </authorList>
    </citation>
    <scope>NUCLEOTIDE SEQUENCE</scope>
    <source>
        <strain evidence="3">UTEX B ZZ1240</strain>
    </source>
</reference>
<comment type="caution">
    <text evidence="3">The sequence shown here is derived from an EMBL/GenBank/DDBJ whole genome shotgun (WGS) entry which is preliminary data.</text>
</comment>
<sequence length="154" mass="16385">MAAFPLGARCWCPLCHDPIAPVTCGFYACAWTYDGAKEGGELVRGAWRTAGGDKYERFRESDNIATWSRLVLVAKPAIRVKLEPGAAVADAVDSKEAAADECAVCLRGFGGGGGGRRATTTTRCGHRYHALCLASWRECSHASCSKCPTSRAAL</sequence>
<accession>A0A835YW29</accession>
<dbReference type="GO" id="GO:0008270">
    <property type="term" value="F:zinc ion binding"/>
    <property type="evidence" value="ECO:0007669"/>
    <property type="project" value="UniProtKB-KW"/>
</dbReference>
<dbReference type="Proteomes" id="UP000664859">
    <property type="component" value="Unassembled WGS sequence"/>
</dbReference>
<evidence type="ECO:0000256" key="1">
    <source>
        <dbReference type="PROSITE-ProRule" id="PRU00175"/>
    </source>
</evidence>
<dbReference type="InterPro" id="IPR001841">
    <property type="entry name" value="Znf_RING"/>
</dbReference>
<dbReference type="SUPFAM" id="SSF57850">
    <property type="entry name" value="RING/U-box"/>
    <property type="match status" value="1"/>
</dbReference>
<dbReference type="SMART" id="SM00184">
    <property type="entry name" value="RING"/>
    <property type="match status" value="1"/>
</dbReference>
<evidence type="ECO:0000259" key="2">
    <source>
        <dbReference type="PROSITE" id="PS50089"/>
    </source>
</evidence>